<feature type="signal peptide" evidence="1">
    <location>
        <begin position="1"/>
        <end position="28"/>
    </location>
</feature>
<accession>A0A031K563</accession>
<evidence type="ECO:0000313" key="2">
    <source>
        <dbReference type="EMBL" id="EZP84334.1"/>
    </source>
</evidence>
<dbReference type="Proteomes" id="UP000024329">
    <property type="component" value="Unassembled WGS sequence"/>
</dbReference>
<organism evidence="2 3">
    <name type="scientific">Novosphingobium resinovorum</name>
    <dbReference type="NCBI Taxonomy" id="158500"/>
    <lineage>
        <taxon>Bacteria</taxon>
        <taxon>Pseudomonadati</taxon>
        <taxon>Pseudomonadota</taxon>
        <taxon>Alphaproteobacteria</taxon>
        <taxon>Sphingomonadales</taxon>
        <taxon>Sphingomonadaceae</taxon>
        <taxon>Novosphingobium</taxon>
    </lineage>
</organism>
<keyword evidence="1" id="KW-0732">Signal</keyword>
<reference evidence="2 3" key="1">
    <citation type="submission" date="2014-03" db="EMBL/GenBank/DDBJ databases">
        <title>Whole genome sequence of Novosphingobium resinovorum KF1.</title>
        <authorList>
            <person name="Gan H.M."/>
            <person name="Gan H.Y."/>
            <person name="Chew T.H."/>
            <person name="Savka M.A."/>
        </authorList>
    </citation>
    <scope>NUCLEOTIDE SEQUENCE [LARGE SCALE GENOMIC DNA]</scope>
    <source>
        <strain evidence="2 3">KF1</strain>
    </source>
</reference>
<dbReference type="AlphaFoldDB" id="A0A031K563"/>
<dbReference type="RefSeq" id="WP_036522454.1">
    <property type="nucleotide sequence ID" value="NZ_JFYZ01000001.1"/>
</dbReference>
<evidence type="ECO:0008006" key="4">
    <source>
        <dbReference type="Google" id="ProtNLM"/>
    </source>
</evidence>
<comment type="caution">
    <text evidence="2">The sequence shown here is derived from an EMBL/GenBank/DDBJ whole genome shotgun (WGS) entry which is preliminary data.</text>
</comment>
<sequence>MQPLTSSRREVMRALSVIPALVSVPAVAANLPGKRNIALGWNRAVAAERAAKDAMDRFHRDSIRPVLDAFREGKASSDEANDAEDSWGEWIDAYEKSAMALVRTPAPTLEAVVTKLRIGNRCYMFNSEPDPDPLLEKIADEIMLLSSKA</sequence>
<name>A0A031K563_9SPHN</name>
<evidence type="ECO:0000313" key="3">
    <source>
        <dbReference type="Proteomes" id="UP000024329"/>
    </source>
</evidence>
<feature type="chain" id="PRO_5001552155" description="Twin-arginine translocation pathway signal" evidence="1">
    <location>
        <begin position="29"/>
        <end position="149"/>
    </location>
</feature>
<dbReference type="PATRIC" id="fig|158500.4.peg.87"/>
<gene>
    <name evidence="2" type="ORF">BV97_00085</name>
</gene>
<proteinExistence type="predicted"/>
<evidence type="ECO:0000256" key="1">
    <source>
        <dbReference type="SAM" id="SignalP"/>
    </source>
</evidence>
<protein>
    <recommendedName>
        <fullName evidence="4">Twin-arginine translocation pathway signal</fullName>
    </recommendedName>
</protein>
<dbReference type="eggNOG" id="ENOG5031D4T">
    <property type="taxonomic scope" value="Bacteria"/>
</dbReference>
<dbReference type="EMBL" id="JFYZ01000001">
    <property type="protein sequence ID" value="EZP84334.1"/>
    <property type="molecule type" value="Genomic_DNA"/>
</dbReference>